<protein>
    <submittedName>
        <fullName evidence="1">Uncharacterized protein</fullName>
    </submittedName>
</protein>
<proteinExistence type="predicted"/>
<reference evidence="1" key="1">
    <citation type="submission" date="2018-05" db="EMBL/GenBank/DDBJ databases">
        <authorList>
            <person name="Lanie J.A."/>
            <person name="Ng W.-L."/>
            <person name="Kazmierczak K.M."/>
            <person name="Andrzejewski T.M."/>
            <person name="Davidsen T.M."/>
            <person name="Wayne K.J."/>
            <person name="Tettelin H."/>
            <person name="Glass J.I."/>
            <person name="Rusch D."/>
            <person name="Podicherti R."/>
            <person name="Tsui H.-C.T."/>
            <person name="Winkler M.E."/>
        </authorList>
    </citation>
    <scope>NUCLEOTIDE SEQUENCE</scope>
</reference>
<evidence type="ECO:0000313" key="1">
    <source>
        <dbReference type="EMBL" id="SVB54946.1"/>
    </source>
</evidence>
<dbReference type="AlphaFoldDB" id="A0A382EVY7"/>
<accession>A0A382EVY7</accession>
<gene>
    <name evidence="1" type="ORF">METZ01_LOCUS207800</name>
</gene>
<sequence>MQHNKWKDNQILMMVSSYLKTKSVYGER</sequence>
<dbReference type="EMBL" id="UINC01046652">
    <property type="protein sequence ID" value="SVB54946.1"/>
    <property type="molecule type" value="Genomic_DNA"/>
</dbReference>
<name>A0A382EVY7_9ZZZZ</name>
<organism evidence="1">
    <name type="scientific">marine metagenome</name>
    <dbReference type="NCBI Taxonomy" id="408172"/>
    <lineage>
        <taxon>unclassified sequences</taxon>
        <taxon>metagenomes</taxon>
        <taxon>ecological metagenomes</taxon>
    </lineage>
</organism>